<evidence type="ECO:0000256" key="1">
    <source>
        <dbReference type="SAM" id="MobiDB-lite"/>
    </source>
</evidence>
<feature type="region of interest" description="Disordered" evidence="1">
    <location>
        <begin position="110"/>
        <end position="130"/>
    </location>
</feature>
<keyword evidence="2" id="KW-0548">Nucleotidyltransferase</keyword>
<dbReference type="AlphaFoldDB" id="A0A482M6X0"/>
<dbReference type="EC" id="2.7.7.49" evidence="2"/>
<keyword evidence="2" id="KW-0808">Transferase</keyword>
<dbReference type="EMBL" id="MH909349">
    <property type="protein sequence ID" value="QBQ68583.1"/>
    <property type="molecule type" value="Genomic_DNA"/>
</dbReference>
<protein>
    <submittedName>
        <fullName evidence="2">Retron-type RNA-directed DNA polymerase</fullName>
        <ecNumber evidence="2">2.7.7.49</ecNumber>
    </submittedName>
</protein>
<dbReference type="GO" id="GO:0003964">
    <property type="term" value="F:RNA-directed DNA polymerase activity"/>
    <property type="evidence" value="ECO:0007669"/>
    <property type="project" value="UniProtKB-KW"/>
</dbReference>
<reference evidence="2" key="1">
    <citation type="submission" date="2018-09" db="EMBL/GenBank/DDBJ databases">
        <authorList>
            <person name="Zhou D."/>
        </authorList>
    </citation>
    <scope>NUCLEOTIDE SEQUENCE</scope>
    <source>
        <strain evidence="2">A1705</strain>
        <plasmid evidence="2">pA1705-NDM</plasmid>
    </source>
</reference>
<proteinExistence type="predicted"/>
<keyword evidence="2" id="KW-0614">Plasmid</keyword>
<accession>A0A482M6X0</accession>
<geneLocation type="plasmid" evidence="2">
    <name>pA1705-NDM</name>
</geneLocation>
<organism evidence="2">
    <name type="scientific">Klebsiella pneumoniae</name>
    <dbReference type="NCBI Taxonomy" id="573"/>
    <lineage>
        <taxon>Bacteria</taxon>
        <taxon>Pseudomonadati</taxon>
        <taxon>Pseudomonadota</taxon>
        <taxon>Gammaproteobacteria</taxon>
        <taxon>Enterobacterales</taxon>
        <taxon>Enterobacteriaceae</taxon>
        <taxon>Klebsiella/Raoultella group</taxon>
        <taxon>Klebsiella</taxon>
        <taxon>Klebsiella pneumoniae complex</taxon>
    </lineage>
</organism>
<keyword evidence="2" id="KW-0695">RNA-directed DNA polymerase</keyword>
<name>A0A482M6X0_KLEPN</name>
<sequence>MLIRKTRRDRMTATLKAIKDGLRRRWHYSIPEQGKWLRRVVQGYLNYHSVPGNFPTMQKFRTHVTNLWRRALRRRSQKDDTTWTKANNWQPHGYQGFGFFIHGLWSGSPPDTRGRSPVRKSRTPGSVRGVSGNGYPYRDIFNSVTIIQIACG</sequence>
<evidence type="ECO:0000313" key="2">
    <source>
        <dbReference type="EMBL" id="QBQ68583.1"/>
    </source>
</evidence>